<dbReference type="InterPro" id="IPR036680">
    <property type="entry name" value="SPOR-like_sf"/>
</dbReference>
<dbReference type="SUPFAM" id="SSF110997">
    <property type="entry name" value="Sporulation related repeat"/>
    <property type="match status" value="1"/>
</dbReference>
<dbReference type="Pfam" id="PF05036">
    <property type="entry name" value="SPOR"/>
    <property type="match status" value="1"/>
</dbReference>
<feature type="domain" description="SPOR" evidence="1">
    <location>
        <begin position="27"/>
        <end position="105"/>
    </location>
</feature>
<protein>
    <submittedName>
        <fullName evidence="2">SPOR domain-containing protein</fullName>
    </submittedName>
</protein>
<dbReference type="RefSeq" id="WP_285369051.1">
    <property type="nucleotide sequence ID" value="NZ_JASSQD010000004.1"/>
</dbReference>
<name>A0ABT7HGP0_9GAMM</name>
<dbReference type="Gene3D" id="3.30.70.1070">
    <property type="entry name" value="Sporulation related repeat"/>
    <property type="match status" value="1"/>
</dbReference>
<comment type="caution">
    <text evidence="2">The sequence shown here is derived from an EMBL/GenBank/DDBJ whole genome shotgun (WGS) entry which is preliminary data.</text>
</comment>
<accession>A0ABT7HGP0</accession>
<dbReference type="PROSITE" id="PS51724">
    <property type="entry name" value="SPOR"/>
    <property type="match status" value="1"/>
</dbReference>
<gene>
    <name evidence="2" type="ORF">QQF73_18060</name>
</gene>
<sequence length="109" mass="12192">PDVKAISQSEPEFRPGNESRFVAIDDLRARNGLTIQLVAGNLEQTALTALERYPELKDAVYTRGERNGEPWFMVIYGQYQTRTAAQNAVSELPQALRGQSPWIRSAEGL</sequence>
<dbReference type="InterPro" id="IPR007730">
    <property type="entry name" value="SPOR-like_dom"/>
</dbReference>
<feature type="non-terminal residue" evidence="2">
    <location>
        <position position="1"/>
    </location>
</feature>
<reference evidence="2 3" key="1">
    <citation type="submission" date="2023-05" db="EMBL/GenBank/DDBJ databases">
        <title>Marinobacter albus sp. nov., a marine bacterium isolated from sand in a coastal intertidal zone of huludao.</title>
        <authorList>
            <person name="Deng T."/>
        </authorList>
    </citation>
    <scope>NUCLEOTIDE SEQUENCE [LARGE SCALE GENOMIC DNA]</scope>
    <source>
        <strain evidence="2 3">M216</strain>
    </source>
</reference>
<dbReference type="EMBL" id="JASSQD010000004">
    <property type="protein sequence ID" value="MDK9559545.1"/>
    <property type="molecule type" value="Genomic_DNA"/>
</dbReference>
<evidence type="ECO:0000313" key="2">
    <source>
        <dbReference type="EMBL" id="MDK9559545.1"/>
    </source>
</evidence>
<evidence type="ECO:0000259" key="1">
    <source>
        <dbReference type="PROSITE" id="PS51724"/>
    </source>
</evidence>
<dbReference type="Proteomes" id="UP001223547">
    <property type="component" value="Unassembled WGS sequence"/>
</dbReference>
<keyword evidence="3" id="KW-1185">Reference proteome</keyword>
<organism evidence="2 3">
    <name type="scientific">Marinobacter albus</name>
    <dbReference type="NCBI Taxonomy" id="3030833"/>
    <lineage>
        <taxon>Bacteria</taxon>
        <taxon>Pseudomonadati</taxon>
        <taxon>Pseudomonadota</taxon>
        <taxon>Gammaproteobacteria</taxon>
        <taxon>Pseudomonadales</taxon>
        <taxon>Marinobacteraceae</taxon>
        <taxon>Marinobacter</taxon>
    </lineage>
</organism>
<proteinExistence type="predicted"/>
<evidence type="ECO:0000313" key="3">
    <source>
        <dbReference type="Proteomes" id="UP001223547"/>
    </source>
</evidence>